<protein>
    <submittedName>
        <fullName evidence="1">Uncharacterized protein</fullName>
    </submittedName>
</protein>
<evidence type="ECO:0000313" key="2">
    <source>
        <dbReference type="Proteomes" id="UP001165590"/>
    </source>
</evidence>
<dbReference type="RefSeq" id="WP_267025174.1">
    <property type="nucleotide sequence ID" value="NZ_JAIFZO010000002.1"/>
</dbReference>
<proteinExistence type="predicted"/>
<accession>A0ABT3UX08</accession>
<name>A0ABT3UX08_9ACTN</name>
<sequence length="107" mass="11454">MNPAEELTAAADKLTPLAEAAQKELETGDYWGSYPKESAWRDGLTNGMGGASGDLAGALPPPAVRELARWLRAEARRLTSTAHPDWHDTIVNPHALAVARQILGSQP</sequence>
<comment type="caution">
    <text evidence="1">The sequence shown here is derived from an EMBL/GenBank/DDBJ whole genome shotgun (WGS) entry which is preliminary data.</text>
</comment>
<gene>
    <name evidence="1" type="ORF">K3769_04595</name>
</gene>
<reference evidence="1" key="1">
    <citation type="journal article" date="2022" name="bioRxiv">
        <title>Discovery and biosynthetic assessment of Streptomyces ortus sp nov. isolated from a deep-sea sponge.</title>
        <authorList>
            <person name="Williams S.E."/>
        </authorList>
    </citation>
    <scope>NUCLEOTIDE SEQUENCE</scope>
    <source>
        <strain evidence="1">A15ISP2-DRY2</strain>
    </source>
</reference>
<organism evidence="1 2">
    <name type="scientific">Streptomyces ortus</name>
    <dbReference type="NCBI Taxonomy" id="2867268"/>
    <lineage>
        <taxon>Bacteria</taxon>
        <taxon>Bacillati</taxon>
        <taxon>Actinomycetota</taxon>
        <taxon>Actinomycetes</taxon>
        <taxon>Kitasatosporales</taxon>
        <taxon>Streptomycetaceae</taxon>
        <taxon>Streptomyces</taxon>
    </lineage>
</organism>
<keyword evidence="2" id="KW-1185">Reference proteome</keyword>
<dbReference type="EMBL" id="JAIFZO010000002">
    <property type="protein sequence ID" value="MCX4232071.1"/>
    <property type="molecule type" value="Genomic_DNA"/>
</dbReference>
<dbReference type="Proteomes" id="UP001165590">
    <property type="component" value="Unassembled WGS sequence"/>
</dbReference>
<evidence type="ECO:0000313" key="1">
    <source>
        <dbReference type="EMBL" id="MCX4232071.1"/>
    </source>
</evidence>